<dbReference type="EMBL" id="MU853223">
    <property type="protein sequence ID" value="KAK4129605.1"/>
    <property type="molecule type" value="Genomic_DNA"/>
</dbReference>
<dbReference type="Proteomes" id="UP001302602">
    <property type="component" value="Unassembled WGS sequence"/>
</dbReference>
<accession>A0AAN6Z8E5</accession>
<feature type="region of interest" description="Disordered" evidence="1">
    <location>
        <begin position="111"/>
        <end position="157"/>
    </location>
</feature>
<evidence type="ECO:0000313" key="3">
    <source>
        <dbReference type="EMBL" id="KAK4129605.1"/>
    </source>
</evidence>
<feature type="compositionally biased region" description="Basic residues" evidence="1">
    <location>
        <begin position="1011"/>
        <end position="1029"/>
    </location>
</feature>
<dbReference type="PANTHER" id="PTHR35391:SF3">
    <property type="entry name" value="FINGER DOMAIN PROTEIN, PUTATIVE (AFU_ORTHOLOGUE AFUA_8G04300)-RELATED"/>
    <property type="match status" value="1"/>
</dbReference>
<feature type="compositionally biased region" description="Polar residues" evidence="1">
    <location>
        <begin position="1"/>
        <end position="17"/>
    </location>
</feature>
<feature type="region of interest" description="Disordered" evidence="1">
    <location>
        <begin position="1009"/>
        <end position="1030"/>
    </location>
</feature>
<keyword evidence="4" id="KW-1185">Reference proteome</keyword>
<reference evidence="3" key="2">
    <citation type="submission" date="2023-05" db="EMBL/GenBank/DDBJ databases">
        <authorList>
            <consortium name="Lawrence Berkeley National Laboratory"/>
            <person name="Steindorff A."/>
            <person name="Hensen N."/>
            <person name="Bonometti L."/>
            <person name="Westerberg I."/>
            <person name="Brannstrom I.O."/>
            <person name="Guillou S."/>
            <person name="Cros-Aarteil S."/>
            <person name="Calhoun S."/>
            <person name="Haridas S."/>
            <person name="Kuo A."/>
            <person name="Mondo S."/>
            <person name="Pangilinan J."/>
            <person name="Riley R."/>
            <person name="Labutti K."/>
            <person name="Andreopoulos B."/>
            <person name="Lipzen A."/>
            <person name="Chen C."/>
            <person name="Yanf M."/>
            <person name="Daum C."/>
            <person name="Ng V."/>
            <person name="Clum A."/>
            <person name="Ohm R."/>
            <person name="Martin F."/>
            <person name="Silar P."/>
            <person name="Natvig D."/>
            <person name="Lalanne C."/>
            <person name="Gautier V."/>
            <person name="Ament-Velasquez S.L."/>
            <person name="Kruys A."/>
            <person name="Hutchinson M.I."/>
            <person name="Powell A.J."/>
            <person name="Barry K."/>
            <person name="Miller A.N."/>
            <person name="Grigoriev I.V."/>
            <person name="Debuchy R."/>
            <person name="Gladieux P."/>
            <person name="Thoren M.H."/>
            <person name="Johannesson H."/>
        </authorList>
    </citation>
    <scope>NUCLEOTIDE SEQUENCE</scope>
    <source>
        <strain evidence="3">CBS 731.68</strain>
    </source>
</reference>
<protein>
    <recommendedName>
        <fullName evidence="2">C2H2-type domain-containing protein</fullName>
    </recommendedName>
</protein>
<proteinExistence type="predicted"/>
<feature type="compositionally biased region" description="Polar residues" evidence="1">
    <location>
        <begin position="191"/>
        <end position="202"/>
    </location>
</feature>
<feature type="region of interest" description="Disordered" evidence="1">
    <location>
        <begin position="1115"/>
        <end position="1134"/>
    </location>
</feature>
<evidence type="ECO:0000256" key="1">
    <source>
        <dbReference type="SAM" id="MobiDB-lite"/>
    </source>
</evidence>
<dbReference type="RefSeq" id="XP_062653376.1">
    <property type="nucleotide sequence ID" value="XM_062788130.1"/>
</dbReference>
<feature type="region of interest" description="Disordered" evidence="1">
    <location>
        <begin position="1"/>
        <end position="59"/>
    </location>
</feature>
<feature type="region of interest" description="Disordered" evidence="1">
    <location>
        <begin position="468"/>
        <end position="514"/>
    </location>
</feature>
<name>A0AAN6Z8E5_9PEZI</name>
<dbReference type="SMART" id="SM00355">
    <property type="entry name" value="ZnF_C2H2"/>
    <property type="match status" value="3"/>
</dbReference>
<comment type="caution">
    <text evidence="3">The sequence shown here is derived from an EMBL/GenBank/DDBJ whole genome shotgun (WGS) entry which is preliminary data.</text>
</comment>
<reference evidence="3" key="1">
    <citation type="journal article" date="2023" name="Mol. Phylogenet. Evol.">
        <title>Genome-scale phylogeny and comparative genomics of the fungal order Sordariales.</title>
        <authorList>
            <person name="Hensen N."/>
            <person name="Bonometti L."/>
            <person name="Westerberg I."/>
            <person name="Brannstrom I.O."/>
            <person name="Guillou S."/>
            <person name="Cros-Aarteil S."/>
            <person name="Calhoun S."/>
            <person name="Haridas S."/>
            <person name="Kuo A."/>
            <person name="Mondo S."/>
            <person name="Pangilinan J."/>
            <person name="Riley R."/>
            <person name="LaButti K."/>
            <person name="Andreopoulos B."/>
            <person name="Lipzen A."/>
            <person name="Chen C."/>
            <person name="Yan M."/>
            <person name="Daum C."/>
            <person name="Ng V."/>
            <person name="Clum A."/>
            <person name="Steindorff A."/>
            <person name="Ohm R.A."/>
            <person name="Martin F."/>
            <person name="Silar P."/>
            <person name="Natvig D.O."/>
            <person name="Lalanne C."/>
            <person name="Gautier V."/>
            <person name="Ament-Velasquez S.L."/>
            <person name="Kruys A."/>
            <person name="Hutchinson M.I."/>
            <person name="Powell A.J."/>
            <person name="Barry K."/>
            <person name="Miller A.N."/>
            <person name="Grigoriev I.V."/>
            <person name="Debuchy R."/>
            <person name="Gladieux P."/>
            <person name="Hiltunen Thoren M."/>
            <person name="Johannesson H."/>
        </authorList>
    </citation>
    <scope>NUCLEOTIDE SEQUENCE</scope>
    <source>
        <strain evidence="3">CBS 731.68</strain>
    </source>
</reference>
<feature type="compositionally biased region" description="Acidic residues" evidence="1">
    <location>
        <begin position="601"/>
        <end position="611"/>
    </location>
</feature>
<evidence type="ECO:0000259" key="2">
    <source>
        <dbReference type="PROSITE" id="PS00028"/>
    </source>
</evidence>
<feature type="region of interest" description="Disordered" evidence="1">
    <location>
        <begin position="233"/>
        <end position="274"/>
    </location>
</feature>
<evidence type="ECO:0000313" key="4">
    <source>
        <dbReference type="Proteomes" id="UP001302602"/>
    </source>
</evidence>
<feature type="region of interest" description="Disordered" evidence="1">
    <location>
        <begin position="591"/>
        <end position="611"/>
    </location>
</feature>
<sequence length="1146" mass="125120">MSSTFTLYPTGPDTTASRPDLPEQPRNIPPQDPQFLNPFSPQPGSSSASPAWDTQTPAESVSALSIHYQSSEFSEVDDPFFGIDFNTVEGASPSFLDENNLAFSGNELLADNPGVQVPPPTTQHVHQPAPCLPLTPEKSPSLPGGSPNGQTREDASTRGVFPGFARVSIAPKDLSLSPDPSSAPIAKHPFSQLTPRTSNDSAESSDDGLAPVAAMRSPRVTISHWDSDNVGRSPAFHAQDAQSHSGQGLTAARDGTGRWIPDQVTGQGGLDPSARPHAEVDSINDLAAQRGVEERNQGVSEWLERSAPLAEPTRQLHQQPAEVPNDGDDNIPAREIALGNMTENKPVPGQTYYVETGGPLTREDLELMRRGRNWDDAPLAFSISQPDSAAYQPQTSQAAIERYQRMCRDNDSIVSRTATWGTRRFSMPSMVDTDVQVAGNLLKKLSLNRGEGRRPSILEGLRGLARKASVNSSKRNRVEPDDASSLKTESSMERKENQAKLAPPSPKPGWSRKQSVPSINTAFVDVGNKVASIGVTHARTGSVSATPITSPRSPSGLGLTVKKPLNRLRSKSETSGIIGLWKKAGGPPVSNLGNTKVNAAEADDDEDEDDDLYEDGDMKSEAATKFIDDITPNFAGFQQHVLKLNPFLSTTNNYLVDRIAYQQCARYKALLNLRVKHLQAVAARNCSCGSTCIALGGSANVLDSKGDQRGLDPLSGSDGDITPLEGAINHDSFPQDIPMPPTSSLPAEFECQLCFVAKKFQKPSDWTKHVHEDVQPFTCTWERCKEPKMFKRKADWVRHENEGHRHLEWWTCDVDDCRHKCYRRDNFLQHLVREHKFIEPKVKTKAAIKRAGAVDPTWAKVEQCHQETAELPQNEPCRFCGKTFPSWKKLTVHLAKHMEHISLPVLKLVAKKELDEDTIISPVQEPPPRSFPTTFPMQSEQHPFGPSPTVPQGPMARQPGPMTYPHQHQPQPLGMYPIPPPQSFTTGFYSSNYDDLSMAQAQIDMQQPIPHHQHQHYQHPQHPHQHQHHAFQSFNPQATAFPALPATSAAATTAYMPAPLQASPVTSPYLTMAQDIEPFPALSMDALGLGLQDPVPSAPSGPQAAGAAQMGYLVGQDNRPFTPQGSVSPYGHSPNMSSAAGGGFYH</sequence>
<gene>
    <name evidence="3" type="ORF">N657DRAFT_562323</name>
</gene>
<feature type="region of interest" description="Disordered" evidence="1">
    <location>
        <begin position="172"/>
        <end position="212"/>
    </location>
</feature>
<feature type="compositionally biased region" description="Low complexity" evidence="1">
    <location>
        <begin position="38"/>
        <end position="50"/>
    </location>
</feature>
<dbReference type="AlphaFoldDB" id="A0AAN6Z8E5"/>
<dbReference type="Pfam" id="PF26082">
    <property type="entry name" value="zf-C2H2_AcuF"/>
    <property type="match status" value="1"/>
</dbReference>
<dbReference type="PROSITE" id="PS00028">
    <property type="entry name" value="ZINC_FINGER_C2H2_1"/>
    <property type="match status" value="2"/>
</dbReference>
<feature type="compositionally biased region" description="Low complexity" evidence="1">
    <location>
        <begin position="172"/>
        <end position="184"/>
    </location>
</feature>
<dbReference type="PANTHER" id="PTHR35391">
    <property type="entry name" value="C2H2-TYPE DOMAIN-CONTAINING PROTEIN-RELATED"/>
    <property type="match status" value="1"/>
</dbReference>
<dbReference type="InterPro" id="IPR058925">
    <property type="entry name" value="zf-C2H2_AcuF"/>
</dbReference>
<feature type="domain" description="C2H2-type" evidence="2">
    <location>
        <begin position="877"/>
        <end position="897"/>
    </location>
</feature>
<feature type="domain" description="C2H2-type" evidence="2">
    <location>
        <begin position="812"/>
        <end position="835"/>
    </location>
</feature>
<organism evidence="3 4">
    <name type="scientific">Parathielavia appendiculata</name>
    <dbReference type="NCBI Taxonomy" id="2587402"/>
    <lineage>
        <taxon>Eukaryota</taxon>
        <taxon>Fungi</taxon>
        <taxon>Dikarya</taxon>
        <taxon>Ascomycota</taxon>
        <taxon>Pezizomycotina</taxon>
        <taxon>Sordariomycetes</taxon>
        <taxon>Sordariomycetidae</taxon>
        <taxon>Sordariales</taxon>
        <taxon>Chaetomiaceae</taxon>
        <taxon>Parathielavia</taxon>
    </lineage>
</organism>
<dbReference type="GeneID" id="87824900"/>
<dbReference type="InterPro" id="IPR013087">
    <property type="entry name" value="Znf_C2H2_type"/>
</dbReference>